<dbReference type="Pfam" id="PF13365">
    <property type="entry name" value="Trypsin_2"/>
    <property type="match status" value="1"/>
</dbReference>
<sequence>MHEEIYEKIQRCCGYVTVVLDDEVISQGTCFAFTSDGEVLTAAHVVTGRVPILHKDYSDPNVKIFIKFAGRPALEYRVSFCSLTIQCAAFTEAIQLDIAALAPKEKQAEAFPYLPARIMSPKLGQQVFISGFSDDLSLPFNIDRIANKDFPGIQDFLSVMKKGYMADMMGPLIKRAAIGNHRKIIAEDSSQNITIEVDIFYLDNGVNSGASGGPVVNEDGEAIGVISQRAVTSASQKSAPDLKVPAGATIALSLHPMNAIHQIMKNNA</sequence>
<keyword evidence="1" id="KW-0378">Hydrolase</keyword>
<dbReference type="EMBL" id="NWMT01000199">
    <property type="protein sequence ID" value="PCC98482.1"/>
    <property type="molecule type" value="Genomic_DNA"/>
</dbReference>
<evidence type="ECO:0000313" key="1">
    <source>
        <dbReference type="EMBL" id="PCC98482.1"/>
    </source>
</evidence>
<evidence type="ECO:0000313" key="2">
    <source>
        <dbReference type="EMBL" id="QFY56126.1"/>
    </source>
</evidence>
<evidence type="ECO:0000313" key="4">
    <source>
        <dbReference type="Proteomes" id="UP000344571"/>
    </source>
</evidence>
<name>A0AA91U0Y0_9GAMM</name>
<proteinExistence type="predicted"/>
<dbReference type="GO" id="GO:0008233">
    <property type="term" value="F:peptidase activity"/>
    <property type="evidence" value="ECO:0007669"/>
    <property type="project" value="UniProtKB-KW"/>
</dbReference>
<dbReference type="RefSeq" id="WP_096347480.1">
    <property type="nucleotide sequence ID" value="NZ_CP033116.1"/>
</dbReference>
<evidence type="ECO:0000313" key="3">
    <source>
        <dbReference type="Proteomes" id="UP000243750"/>
    </source>
</evidence>
<reference evidence="2 4" key="2">
    <citation type="submission" date="2018-10" db="EMBL/GenBank/DDBJ databases">
        <title>Complete genome sequence of Pseudomonas pelagia strain Kongs-67.</title>
        <authorList>
            <person name="Sinha R.K."/>
            <person name="Krishnan K."/>
        </authorList>
    </citation>
    <scope>NUCLEOTIDE SEQUENCE [LARGE SCALE GENOMIC DNA]</scope>
    <source>
        <strain evidence="2 4">Kongs-67</strain>
    </source>
</reference>
<dbReference type="GO" id="GO:0006508">
    <property type="term" value="P:proteolysis"/>
    <property type="evidence" value="ECO:0007669"/>
    <property type="project" value="UniProtKB-KW"/>
</dbReference>
<gene>
    <name evidence="1" type="ORF">CO192_15610</name>
    <name evidence="2" type="ORF">EAO82_06945</name>
</gene>
<keyword evidence="4" id="KW-1185">Reference proteome</keyword>
<dbReference type="Proteomes" id="UP000243750">
    <property type="component" value="Unassembled WGS sequence"/>
</dbReference>
<accession>A0AA91U0Y0</accession>
<dbReference type="InterPro" id="IPR043504">
    <property type="entry name" value="Peptidase_S1_PA_chymotrypsin"/>
</dbReference>
<dbReference type="Proteomes" id="UP000344571">
    <property type="component" value="Chromosome"/>
</dbReference>
<protein>
    <submittedName>
        <fullName evidence="1">Serine protease</fullName>
    </submittedName>
</protein>
<dbReference type="EMBL" id="CP033116">
    <property type="protein sequence ID" value="QFY56126.1"/>
    <property type="molecule type" value="Genomic_DNA"/>
</dbReference>
<dbReference type="InterPro" id="IPR009003">
    <property type="entry name" value="Peptidase_S1_PA"/>
</dbReference>
<dbReference type="AlphaFoldDB" id="A0AA91U0Y0"/>
<dbReference type="SUPFAM" id="SSF50494">
    <property type="entry name" value="Trypsin-like serine proteases"/>
    <property type="match status" value="1"/>
</dbReference>
<dbReference type="Gene3D" id="2.40.10.10">
    <property type="entry name" value="Trypsin-like serine proteases"/>
    <property type="match status" value="2"/>
</dbReference>
<keyword evidence="1" id="KW-0645">Protease</keyword>
<organism evidence="1 3">
    <name type="scientific">Halopseudomonas pelagia</name>
    <dbReference type="NCBI Taxonomy" id="553151"/>
    <lineage>
        <taxon>Bacteria</taxon>
        <taxon>Pseudomonadati</taxon>
        <taxon>Pseudomonadota</taxon>
        <taxon>Gammaproteobacteria</taxon>
        <taxon>Pseudomonadales</taxon>
        <taxon>Pseudomonadaceae</taxon>
        <taxon>Halopseudomonas</taxon>
    </lineage>
</organism>
<reference evidence="1 3" key="1">
    <citation type="submission" date="2017-09" db="EMBL/GenBank/DDBJ databases">
        <title>Bacterial and phytoplankton interrelationship in Kongsfjorden, an Arctic fjord.</title>
        <authorList>
            <person name="Sinha R."/>
            <person name="Krishnan K."/>
        </authorList>
    </citation>
    <scope>NUCLEOTIDE SEQUENCE [LARGE SCALE GENOMIC DNA]</scope>
    <source>
        <strain evidence="1 3">58</strain>
    </source>
</reference>